<sequence length="319" mass="36578">MKKTVLLLIALATIVSCKSRQDEALKSADKTFILTVANEQFANKKWSKALALYERLTNLVAGTDDAPNVVFNSAYANYYDKNYQIAGHQFKNFSVSFPQDARREEAAYMSALCYYQGSMDYNLDQTSTEQAINELQNFINRYPDSEKAKNIDQLIDELSYKLEFKAFENARQYYKIANYKAADIAMENFMDDFPATKLKEKAMGIQLDSKYQLAMNSVFDLKEDRLEAASLFAKQVEKEFPNSSYATEAKRMITSLEKEKARFQALKKEIQDNEEKFKQKQARLAQKEAEKKMRNTQKALSDSVKINTPPTGISLPIQN</sequence>
<keyword evidence="3" id="KW-0998">Cell outer membrane</keyword>
<dbReference type="InterPro" id="IPR017689">
    <property type="entry name" value="BamD"/>
</dbReference>
<name>A0A376BZK0_9FLAO</name>
<gene>
    <name evidence="6" type="ORF">NCTC11661_00556</name>
</gene>
<evidence type="ECO:0000256" key="1">
    <source>
        <dbReference type="ARBA" id="ARBA00022729"/>
    </source>
</evidence>
<feature type="region of interest" description="Disordered" evidence="4">
    <location>
        <begin position="274"/>
        <end position="319"/>
    </location>
</feature>
<evidence type="ECO:0000256" key="4">
    <source>
        <dbReference type="SAM" id="MobiDB-lite"/>
    </source>
</evidence>
<dbReference type="Proteomes" id="UP000255515">
    <property type="component" value="Unassembled WGS sequence"/>
</dbReference>
<dbReference type="InterPro" id="IPR039565">
    <property type="entry name" value="BamD-like"/>
</dbReference>
<dbReference type="Gene3D" id="1.25.40.10">
    <property type="entry name" value="Tetratricopeptide repeat domain"/>
    <property type="match status" value="1"/>
</dbReference>
<accession>A0A376BZK0</accession>
<organism evidence="6 7">
    <name type="scientific">Bergeyella zoohelcum</name>
    <dbReference type="NCBI Taxonomy" id="1015"/>
    <lineage>
        <taxon>Bacteria</taxon>
        <taxon>Pseudomonadati</taxon>
        <taxon>Bacteroidota</taxon>
        <taxon>Flavobacteriia</taxon>
        <taxon>Flavobacteriales</taxon>
        <taxon>Weeksellaceae</taxon>
        <taxon>Bergeyella</taxon>
    </lineage>
</organism>
<evidence type="ECO:0000259" key="5">
    <source>
        <dbReference type="Pfam" id="PF13525"/>
    </source>
</evidence>
<evidence type="ECO:0000313" key="6">
    <source>
        <dbReference type="EMBL" id="SSZ46894.1"/>
    </source>
</evidence>
<dbReference type="PROSITE" id="PS51257">
    <property type="entry name" value="PROKAR_LIPOPROTEIN"/>
    <property type="match status" value="1"/>
</dbReference>
<dbReference type="InterPro" id="IPR011990">
    <property type="entry name" value="TPR-like_helical_dom_sf"/>
</dbReference>
<reference evidence="6 7" key="1">
    <citation type="submission" date="2018-06" db="EMBL/GenBank/DDBJ databases">
        <authorList>
            <consortium name="Pathogen Informatics"/>
            <person name="Doyle S."/>
        </authorList>
    </citation>
    <scope>NUCLEOTIDE SEQUENCE [LARGE SCALE GENOMIC DNA]</scope>
    <source>
        <strain evidence="6 7">NCTC11661</strain>
    </source>
</reference>
<dbReference type="EMBL" id="UFTJ01000001">
    <property type="protein sequence ID" value="SSZ46894.1"/>
    <property type="molecule type" value="Genomic_DNA"/>
</dbReference>
<dbReference type="Pfam" id="PF13525">
    <property type="entry name" value="YfiO"/>
    <property type="match status" value="1"/>
</dbReference>
<keyword evidence="2" id="KW-0472">Membrane</keyword>
<keyword evidence="1" id="KW-0732">Signal</keyword>
<evidence type="ECO:0000313" key="7">
    <source>
        <dbReference type="Proteomes" id="UP000255515"/>
    </source>
</evidence>
<evidence type="ECO:0000256" key="2">
    <source>
        <dbReference type="ARBA" id="ARBA00023136"/>
    </source>
</evidence>
<keyword evidence="6" id="KW-0449">Lipoprotein</keyword>
<evidence type="ECO:0000256" key="3">
    <source>
        <dbReference type="ARBA" id="ARBA00023237"/>
    </source>
</evidence>
<feature type="domain" description="Outer membrane lipoprotein BamD-like" evidence="5">
    <location>
        <begin position="33"/>
        <end position="218"/>
    </location>
</feature>
<feature type="compositionally biased region" description="Polar residues" evidence="4">
    <location>
        <begin position="296"/>
        <end position="319"/>
    </location>
</feature>
<dbReference type="RefSeq" id="WP_002686697.1">
    <property type="nucleotide sequence ID" value="NZ_UFTJ01000001.1"/>
</dbReference>
<protein>
    <submittedName>
        <fullName evidence="6">DNA uptake lipoprotein</fullName>
    </submittedName>
</protein>
<dbReference type="NCBIfam" id="TIGR03302">
    <property type="entry name" value="OM_YfiO"/>
    <property type="match status" value="1"/>
</dbReference>
<dbReference type="AlphaFoldDB" id="A0A376BZK0"/>
<dbReference type="SUPFAM" id="SSF48452">
    <property type="entry name" value="TPR-like"/>
    <property type="match status" value="1"/>
</dbReference>
<proteinExistence type="predicted"/>